<accession>A0ACB8BJ27</accession>
<reference evidence="1" key="1">
    <citation type="journal article" date="2021" name="New Phytol.">
        <title>Evolutionary innovations through gain and loss of genes in the ectomycorrhizal Boletales.</title>
        <authorList>
            <person name="Wu G."/>
            <person name="Miyauchi S."/>
            <person name="Morin E."/>
            <person name="Kuo A."/>
            <person name="Drula E."/>
            <person name="Varga T."/>
            <person name="Kohler A."/>
            <person name="Feng B."/>
            <person name="Cao Y."/>
            <person name="Lipzen A."/>
            <person name="Daum C."/>
            <person name="Hundley H."/>
            <person name="Pangilinan J."/>
            <person name="Johnson J."/>
            <person name="Barry K."/>
            <person name="LaButti K."/>
            <person name="Ng V."/>
            <person name="Ahrendt S."/>
            <person name="Min B."/>
            <person name="Choi I.G."/>
            <person name="Park H."/>
            <person name="Plett J.M."/>
            <person name="Magnuson J."/>
            <person name="Spatafora J.W."/>
            <person name="Nagy L.G."/>
            <person name="Henrissat B."/>
            <person name="Grigoriev I.V."/>
            <person name="Yang Z.L."/>
            <person name="Xu J."/>
            <person name="Martin F.M."/>
        </authorList>
    </citation>
    <scope>NUCLEOTIDE SEQUENCE</scope>
    <source>
        <strain evidence="1">KUC20120723A-06</strain>
    </source>
</reference>
<evidence type="ECO:0000313" key="2">
    <source>
        <dbReference type="Proteomes" id="UP000790709"/>
    </source>
</evidence>
<gene>
    <name evidence="1" type="ORF">BV22DRAFT_435728</name>
</gene>
<proteinExistence type="predicted"/>
<dbReference type="EMBL" id="MU266403">
    <property type="protein sequence ID" value="KAH7925370.1"/>
    <property type="molecule type" value="Genomic_DNA"/>
</dbReference>
<organism evidence="1 2">
    <name type="scientific">Leucogyrophana mollusca</name>
    <dbReference type="NCBI Taxonomy" id="85980"/>
    <lineage>
        <taxon>Eukaryota</taxon>
        <taxon>Fungi</taxon>
        <taxon>Dikarya</taxon>
        <taxon>Basidiomycota</taxon>
        <taxon>Agaricomycotina</taxon>
        <taxon>Agaricomycetes</taxon>
        <taxon>Agaricomycetidae</taxon>
        <taxon>Boletales</taxon>
        <taxon>Boletales incertae sedis</taxon>
        <taxon>Leucogyrophana</taxon>
    </lineage>
</organism>
<keyword evidence="2" id="KW-1185">Reference proteome</keyword>
<dbReference type="Proteomes" id="UP000790709">
    <property type="component" value="Unassembled WGS sequence"/>
</dbReference>
<evidence type="ECO:0000313" key="1">
    <source>
        <dbReference type="EMBL" id="KAH7925370.1"/>
    </source>
</evidence>
<protein>
    <submittedName>
        <fullName evidence="1">Uncharacterized protein</fullName>
    </submittedName>
</protein>
<sequence length="164" mass="18400">MMSSARRRDSVRKVKSYSIFAPSLSAFHFQGRRNVPGQLLKENFSKGLSSSLDHIYSRQLHRERRPEAVSRHVKKARQVAQPRVHTHAFPRCSPTTQYFVRAVPAGGGGVKVSRGASGQLQRGARKWDHAHHIALSRPPPTSETPRSRGPARLRSRRPRSGSLP</sequence>
<comment type="caution">
    <text evidence="1">The sequence shown here is derived from an EMBL/GenBank/DDBJ whole genome shotgun (WGS) entry which is preliminary data.</text>
</comment>
<name>A0ACB8BJ27_9AGAM</name>